<feature type="domain" description="Solute-binding protein family 3/N-terminal" evidence="8">
    <location>
        <begin position="21"/>
        <end position="245"/>
    </location>
</feature>
<feature type="region of interest" description="LT domain" evidence="7">
    <location>
        <begin position="246"/>
        <end position="462"/>
    </location>
</feature>
<organism evidence="9 10">
    <name type="scientific">Crenothrix polyspora</name>
    <dbReference type="NCBI Taxonomy" id="360316"/>
    <lineage>
        <taxon>Bacteria</taxon>
        <taxon>Pseudomonadati</taxon>
        <taxon>Pseudomonadota</taxon>
        <taxon>Gammaproteobacteria</taxon>
        <taxon>Methylococcales</taxon>
        <taxon>Crenotrichaceae</taxon>
        <taxon>Crenothrix</taxon>
    </lineage>
</organism>
<dbReference type="GO" id="GO:0008933">
    <property type="term" value="F:peptidoglycan lytic transglycosylase activity"/>
    <property type="evidence" value="ECO:0007669"/>
    <property type="project" value="UniProtKB-UniRule"/>
</dbReference>
<dbReference type="GO" id="GO:0071555">
    <property type="term" value="P:cell wall organization"/>
    <property type="evidence" value="ECO:0007669"/>
    <property type="project" value="UniProtKB-KW"/>
</dbReference>
<dbReference type="Gene3D" id="3.40.190.10">
    <property type="entry name" value="Periplasmic binding protein-like II"/>
    <property type="match status" value="2"/>
</dbReference>
<dbReference type="Pfam" id="PF00497">
    <property type="entry name" value="SBP_bac_3"/>
    <property type="match status" value="1"/>
</dbReference>
<comment type="similarity">
    <text evidence="7">In the C-terminal section; belongs to the transglycosylase Slt family.</text>
</comment>
<keyword evidence="3 7" id="KW-0472">Membrane</keyword>
<comment type="function">
    <text evidence="7">Murein-degrading enzyme that degrades murein glycan strands and insoluble, high-molecular weight murein sacculi, with the concomitant formation of a 1,6-anhydromuramoyl product. Lytic transglycosylases (LTs) play an integral role in the metabolism of the peptidoglycan (PG) sacculus. Their lytic action creates space within the PG sacculus to allow for its expansion as well as for the insertion of various structures such as secretion systems and flagella.</text>
</comment>
<evidence type="ECO:0000313" key="10">
    <source>
        <dbReference type="Proteomes" id="UP000195442"/>
    </source>
</evidence>
<evidence type="ECO:0000256" key="6">
    <source>
        <dbReference type="ARBA" id="ARBA00023316"/>
    </source>
</evidence>
<evidence type="ECO:0000259" key="8">
    <source>
        <dbReference type="SMART" id="SM00062"/>
    </source>
</evidence>
<dbReference type="HAMAP" id="MF_02016">
    <property type="entry name" value="MltF"/>
    <property type="match status" value="1"/>
</dbReference>
<dbReference type="Pfam" id="PF01464">
    <property type="entry name" value="SLT"/>
    <property type="match status" value="1"/>
</dbReference>
<protein>
    <recommendedName>
        <fullName evidence="7">Membrane-bound lytic murein transglycosylase F</fullName>
        <ecNumber evidence="7">4.2.2.n1</ecNumber>
    </recommendedName>
    <alternativeName>
        <fullName evidence="7">Murein lyase F</fullName>
    </alternativeName>
</protein>
<dbReference type="GO" id="GO:0016998">
    <property type="term" value="P:cell wall macromolecule catabolic process"/>
    <property type="evidence" value="ECO:0007669"/>
    <property type="project" value="UniProtKB-UniRule"/>
</dbReference>
<keyword evidence="5 7" id="KW-0456">Lyase</keyword>
<sequence>MPLSKAPVPQNQLEAIKLSGTLKILTRIDPTTHYKNTDSYTGLEHDLIKLFAEHLGVKVEFIIPDTFAEILSGIADNKADIAAAGLTVTPQRAKKMRFSPSYYEITEQLIYRSGTQRPKNADYLTQGIVEVTAGTHHVDTLINLKKTVPDLAWTVNKELDTDGLLYLVNEGLIDYTVADSNQALLVRRYYPELNIAFDLTKPLQLAWALSLSKDNSLFDEVTRFFTRIKKDKTLAQLIEKHYGHASTLNYVDNCTFRQHRKSRLPLYQKYFAAAADQYKIDWRLLAAIGYQESHWQDNAISPTGVEGIMMLTNDTAELLKIKNRKDPIQSIEGGARYFQQRIKLLDDTINEPDRTWLALASYNVGMGHIYDARLLTTQQGGNPNKWLDVKQRLPLLADEKWHRNTKYGFARGNEPVEYVENIRGYYDLLVWLTEENQLKKHAMELKNNKPTSAAVKSSATTL</sequence>
<dbReference type="CDD" id="cd13403">
    <property type="entry name" value="MLTF-like"/>
    <property type="match status" value="1"/>
</dbReference>
<name>A0A1R4HHS9_9GAMM</name>
<comment type="similarity">
    <text evidence="1">Belongs to the bacterial solute-binding protein 3 family.</text>
</comment>
<dbReference type="PANTHER" id="PTHR35936">
    <property type="entry name" value="MEMBRANE-BOUND LYTIC MUREIN TRANSGLYCOSYLASE F"/>
    <property type="match status" value="1"/>
</dbReference>
<evidence type="ECO:0000256" key="1">
    <source>
        <dbReference type="ARBA" id="ARBA00010333"/>
    </source>
</evidence>
<comment type="subcellular location">
    <subcellularLocation>
        <location evidence="7">Cell outer membrane</location>
        <topology evidence="7">Peripheral membrane protein</topology>
    </subcellularLocation>
    <text evidence="7">Attached to the inner leaflet of the outer membrane.</text>
</comment>
<dbReference type="Gene3D" id="1.10.530.10">
    <property type="match status" value="1"/>
</dbReference>
<keyword evidence="6 7" id="KW-0961">Cell wall biogenesis/degradation</keyword>
<comment type="caution">
    <text evidence="7">Lacks conserved residue(s) required for the propagation of feature annotation.</text>
</comment>
<evidence type="ECO:0000256" key="7">
    <source>
        <dbReference type="HAMAP-Rule" id="MF_02016"/>
    </source>
</evidence>
<dbReference type="EC" id="4.2.2.n1" evidence="7"/>
<dbReference type="PANTHER" id="PTHR35936:SF32">
    <property type="entry name" value="MEMBRANE-BOUND LYTIC MUREIN TRANSGLYCOSYLASE F"/>
    <property type="match status" value="1"/>
</dbReference>
<dbReference type="SUPFAM" id="SSF53850">
    <property type="entry name" value="Periplasmic binding protein-like II"/>
    <property type="match status" value="1"/>
</dbReference>
<dbReference type="Proteomes" id="UP000195442">
    <property type="component" value="Unassembled WGS sequence"/>
</dbReference>
<dbReference type="SMART" id="SM00062">
    <property type="entry name" value="PBPb"/>
    <property type="match status" value="1"/>
</dbReference>
<feature type="active site" evidence="7">
    <location>
        <position position="292"/>
    </location>
</feature>
<dbReference type="InterPro" id="IPR023346">
    <property type="entry name" value="Lysozyme-like_dom_sf"/>
</dbReference>
<dbReference type="EMBL" id="FUKJ01000440">
    <property type="protein sequence ID" value="SJM95808.1"/>
    <property type="molecule type" value="Genomic_DNA"/>
</dbReference>
<dbReference type="InterPro" id="IPR023703">
    <property type="entry name" value="MltF"/>
</dbReference>
<accession>A0A1R4HHS9</accession>
<reference evidence="10" key="1">
    <citation type="submission" date="2017-02" db="EMBL/GenBank/DDBJ databases">
        <authorList>
            <person name="Daims H."/>
        </authorList>
    </citation>
    <scope>NUCLEOTIDE SEQUENCE [LARGE SCALE GENOMIC DNA]</scope>
</reference>
<evidence type="ECO:0000313" key="9">
    <source>
        <dbReference type="EMBL" id="SJM95808.1"/>
    </source>
</evidence>
<dbReference type="NCBIfam" id="NF008112">
    <property type="entry name" value="PRK10859.1"/>
    <property type="match status" value="1"/>
</dbReference>
<evidence type="ECO:0000256" key="3">
    <source>
        <dbReference type="ARBA" id="ARBA00023136"/>
    </source>
</evidence>
<dbReference type="GO" id="GO:0009253">
    <property type="term" value="P:peptidoglycan catabolic process"/>
    <property type="evidence" value="ECO:0007669"/>
    <property type="project" value="TreeGrafter"/>
</dbReference>
<keyword evidence="2 7" id="KW-0732">Signal</keyword>
<keyword evidence="10" id="KW-1185">Reference proteome</keyword>
<gene>
    <name evidence="9" type="primary">yfhD</name>
    <name evidence="7" type="synonym">mltF</name>
    <name evidence="9" type="ORF">CRENPOLYSF2_740008</name>
</gene>
<evidence type="ECO:0000256" key="5">
    <source>
        <dbReference type="ARBA" id="ARBA00023239"/>
    </source>
</evidence>
<dbReference type="InterPro" id="IPR008258">
    <property type="entry name" value="Transglycosylase_SLT_dom_1"/>
</dbReference>
<dbReference type="GO" id="GO:0009279">
    <property type="term" value="C:cell outer membrane"/>
    <property type="evidence" value="ECO:0007669"/>
    <property type="project" value="UniProtKB-SubCell"/>
</dbReference>
<comment type="domain">
    <text evidence="7">The N-terminal domain does not have lytic activity and probably modulates enzymatic activity. The C-terminal domain is the catalytic active domain.</text>
</comment>
<evidence type="ECO:0000256" key="2">
    <source>
        <dbReference type="ARBA" id="ARBA00022729"/>
    </source>
</evidence>
<dbReference type="InterPro" id="IPR001638">
    <property type="entry name" value="Solute-binding_3/MltF_N"/>
</dbReference>
<comment type="similarity">
    <text evidence="7">In the N-terminal section; belongs to the bacterial solute-binding protein 3 family.</text>
</comment>
<dbReference type="SUPFAM" id="SSF53955">
    <property type="entry name" value="Lysozyme-like"/>
    <property type="match status" value="1"/>
</dbReference>
<dbReference type="AlphaFoldDB" id="A0A1R4HHS9"/>
<comment type="catalytic activity">
    <reaction evidence="7">
        <text>Exolytic cleavage of the (1-&gt;4)-beta-glycosidic linkage between N-acetylmuramic acid (MurNAc) and N-acetylglucosamine (GlcNAc) residues in peptidoglycan, from either the reducing or the non-reducing ends of the peptidoglycan chains, with concomitant formation of a 1,6-anhydrobond in the MurNAc residue.</text>
        <dbReference type="EC" id="4.2.2.n1"/>
    </reaction>
</comment>
<dbReference type="CDD" id="cd01009">
    <property type="entry name" value="PBP2_YfhD_N"/>
    <property type="match status" value="1"/>
</dbReference>
<keyword evidence="4 7" id="KW-0998">Cell outer membrane</keyword>
<proteinExistence type="inferred from homology"/>
<evidence type="ECO:0000256" key="4">
    <source>
        <dbReference type="ARBA" id="ARBA00023237"/>
    </source>
</evidence>